<keyword evidence="7 18" id="KW-0812">Transmembrane</keyword>
<dbReference type="Pfam" id="PF00287">
    <property type="entry name" value="Na_K-ATPase"/>
    <property type="match status" value="1"/>
</dbReference>
<keyword evidence="11" id="KW-0915">Sodium</keyword>
<evidence type="ECO:0000256" key="2">
    <source>
        <dbReference type="ARBA" id="ARBA00005876"/>
    </source>
</evidence>
<keyword evidence="8" id="KW-0630">Potassium</keyword>
<name>A0A1I8P7X3_STOCA</name>
<keyword evidence="6" id="KW-0740">Sodium/potassium transport</keyword>
<keyword evidence="9" id="KW-0735">Signal-anchor</keyword>
<sequence>MSKTNGAKSVVTEFQFYAPKEKQSFGQFFYNSNDGTYMGRTPKSWGQLLTFYAIFYIVLAGLFAICMRTLLGTLDDREPKWQLERSLIGTNPGMGFRPLSDDTARGSLIQFDITKNEEKQYWINLMDEFMKDYKDTVPSNKTTCSFSERKDVCSVNIEQLGNCSPSHSYGYNNSKPCVFLKLNKIYNWLPEYYDNPAELPEDMPQQLKEHIAKVPANERQQVWVTCDGLNALDKEKFGSVQYYPSQGFPSYYYPFTNQEGYLSPLIAVQFEKLPLDQMIAIECRAWAKNIEYVGSARDRQGSVTFQLYLDTKA</sequence>
<gene>
    <name evidence="19" type="primary">106082016</name>
</gene>
<evidence type="ECO:0000256" key="14">
    <source>
        <dbReference type="ARBA" id="ARBA00023157"/>
    </source>
</evidence>
<evidence type="ECO:0000256" key="10">
    <source>
        <dbReference type="ARBA" id="ARBA00022989"/>
    </source>
</evidence>
<dbReference type="GO" id="GO:0001671">
    <property type="term" value="F:ATPase activator activity"/>
    <property type="evidence" value="ECO:0007669"/>
    <property type="project" value="TreeGrafter"/>
</dbReference>
<dbReference type="InterPro" id="IPR000402">
    <property type="entry name" value="Na/K_ATPase_sub_beta"/>
</dbReference>
<keyword evidence="20" id="KW-1185">Reference proteome</keyword>
<evidence type="ECO:0000256" key="13">
    <source>
        <dbReference type="ARBA" id="ARBA00023136"/>
    </source>
</evidence>
<dbReference type="AlphaFoldDB" id="A0A1I8P7X3"/>
<evidence type="ECO:0000256" key="17">
    <source>
        <dbReference type="ARBA" id="ARBA00025540"/>
    </source>
</evidence>
<dbReference type="InterPro" id="IPR038702">
    <property type="entry name" value="Na/K_ATPase_sub_beta_sf"/>
</dbReference>
<keyword evidence="12" id="KW-0406">Ion transport</keyword>
<evidence type="ECO:0000256" key="9">
    <source>
        <dbReference type="ARBA" id="ARBA00022968"/>
    </source>
</evidence>
<keyword evidence="14" id="KW-1015">Disulfide bond</keyword>
<evidence type="ECO:0000313" key="19">
    <source>
        <dbReference type="EnsemblMetazoa" id="SCAU005660-PB"/>
    </source>
</evidence>
<keyword evidence="5" id="KW-0633">Potassium transport</keyword>
<dbReference type="FunFam" id="2.60.40.1660:FF:000004">
    <property type="entry name" value="sodium/potassium-transporting ATPase subunit beta-2"/>
    <property type="match status" value="1"/>
</dbReference>
<evidence type="ECO:0000256" key="16">
    <source>
        <dbReference type="ARBA" id="ARBA00023201"/>
    </source>
</evidence>
<dbReference type="OrthoDB" id="5912413at2759"/>
<dbReference type="VEuPathDB" id="VectorBase:SCAU005660"/>
<dbReference type="GO" id="GO:1990573">
    <property type="term" value="P:potassium ion import across plasma membrane"/>
    <property type="evidence" value="ECO:0007669"/>
    <property type="project" value="TreeGrafter"/>
</dbReference>
<evidence type="ECO:0008006" key="21">
    <source>
        <dbReference type="Google" id="ProtNLM"/>
    </source>
</evidence>
<protein>
    <recommendedName>
        <fullName evidence="21">Sodium/potassium-transporting ATPase subunit beta-1</fullName>
    </recommendedName>
</protein>
<keyword evidence="10 18" id="KW-1133">Transmembrane helix</keyword>
<keyword evidence="13 18" id="KW-0472">Membrane</keyword>
<keyword evidence="15" id="KW-0325">Glycoprotein</keyword>
<dbReference type="EnsemblMetazoa" id="SCAU005660-RA">
    <property type="protein sequence ID" value="SCAU005660-PA"/>
    <property type="gene ID" value="SCAU005660"/>
</dbReference>
<reference evidence="19" key="2">
    <citation type="submission" date="2020-05" db="UniProtKB">
        <authorList>
            <consortium name="EnsemblMetazoa"/>
        </authorList>
    </citation>
    <scope>IDENTIFICATION</scope>
    <source>
        <strain evidence="19">USDA</strain>
    </source>
</reference>
<evidence type="ECO:0000256" key="15">
    <source>
        <dbReference type="ARBA" id="ARBA00023180"/>
    </source>
</evidence>
<reference evidence="20" key="1">
    <citation type="submission" date="2015-05" db="EMBL/GenBank/DDBJ databases">
        <authorList>
            <person name="Wilson R.K."/>
            <person name="Warren W.C."/>
            <person name="Olafson P."/>
        </authorList>
    </citation>
    <scope>NUCLEOTIDE SEQUENCE [LARGE SCALE GENOMIC DNA]</scope>
    <source>
        <strain evidence="20">USDA</strain>
    </source>
</reference>
<dbReference type="PROSITE" id="PS00390">
    <property type="entry name" value="ATPASE_NA_K_BETA_1"/>
    <property type="match status" value="1"/>
</dbReference>
<dbReference type="STRING" id="35570.A0A1I8P7X3"/>
<evidence type="ECO:0000256" key="5">
    <source>
        <dbReference type="ARBA" id="ARBA00022538"/>
    </source>
</evidence>
<dbReference type="Gene3D" id="2.60.40.1660">
    <property type="entry name" value="Na, k-atpase alpha subunit"/>
    <property type="match status" value="1"/>
</dbReference>
<keyword evidence="4" id="KW-1003">Cell membrane</keyword>
<comment type="similarity">
    <text evidence="2">Belongs to the X(+)/potassium ATPases subunit beta family.</text>
</comment>
<evidence type="ECO:0000313" key="20">
    <source>
        <dbReference type="Proteomes" id="UP000095300"/>
    </source>
</evidence>
<dbReference type="EnsemblMetazoa" id="SCAU005660-RB">
    <property type="protein sequence ID" value="SCAU005660-PB"/>
    <property type="gene ID" value="SCAU005660"/>
</dbReference>
<dbReference type="KEGG" id="scac:106082016"/>
<proteinExistence type="inferred from homology"/>
<dbReference type="PANTHER" id="PTHR11523">
    <property type="entry name" value="SODIUM/POTASSIUM-DEPENDENT ATPASE BETA SUBUNIT"/>
    <property type="match status" value="1"/>
</dbReference>
<comment type="subcellular location">
    <subcellularLocation>
        <location evidence="1">Cell membrane</location>
        <topology evidence="1">Single-pass type II membrane protein</topology>
    </subcellularLocation>
</comment>
<evidence type="ECO:0000256" key="18">
    <source>
        <dbReference type="SAM" id="Phobius"/>
    </source>
</evidence>
<evidence type="ECO:0000256" key="8">
    <source>
        <dbReference type="ARBA" id="ARBA00022958"/>
    </source>
</evidence>
<evidence type="ECO:0000256" key="7">
    <source>
        <dbReference type="ARBA" id="ARBA00022692"/>
    </source>
</evidence>
<dbReference type="GO" id="GO:0036376">
    <property type="term" value="P:sodium ion export across plasma membrane"/>
    <property type="evidence" value="ECO:0007669"/>
    <property type="project" value="TreeGrafter"/>
</dbReference>
<evidence type="ECO:0000256" key="1">
    <source>
        <dbReference type="ARBA" id="ARBA00004401"/>
    </source>
</evidence>
<evidence type="ECO:0000256" key="6">
    <source>
        <dbReference type="ARBA" id="ARBA00022607"/>
    </source>
</evidence>
<evidence type="ECO:0000256" key="12">
    <source>
        <dbReference type="ARBA" id="ARBA00023065"/>
    </source>
</evidence>
<dbReference type="PANTHER" id="PTHR11523:SF31">
    <property type="entry name" value="AT04468P-RELATED"/>
    <property type="match status" value="1"/>
</dbReference>
<keyword evidence="3" id="KW-0813">Transport</keyword>
<keyword evidence="16" id="KW-0739">Sodium transport</keyword>
<evidence type="ECO:0000256" key="11">
    <source>
        <dbReference type="ARBA" id="ARBA00023053"/>
    </source>
</evidence>
<dbReference type="GO" id="GO:0030007">
    <property type="term" value="P:intracellular potassium ion homeostasis"/>
    <property type="evidence" value="ECO:0007669"/>
    <property type="project" value="TreeGrafter"/>
</dbReference>
<accession>A0A1I8P7X3</accession>
<dbReference type="GO" id="GO:0005890">
    <property type="term" value="C:sodium:potassium-exchanging ATPase complex"/>
    <property type="evidence" value="ECO:0007669"/>
    <property type="project" value="InterPro"/>
</dbReference>
<evidence type="ECO:0000256" key="3">
    <source>
        <dbReference type="ARBA" id="ARBA00022448"/>
    </source>
</evidence>
<dbReference type="GO" id="GO:0006883">
    <property type="term" value="P:intracellular sodium ion homeostasis"/>
    <property type="evidence" value="ECO:0007669"/>
    <property type="project" value="TreeGrafter"/>
</dbReference>
<organism evidence="19 20">
    <name type="scientific">Stomoxys calcitrans</name>
    <name type="common">Stable fly</name>
    <name type="synonym">Conops calcitrans</name>
    <dbReference type="NCBI Taxonomy" id="35570"/>
    <lineage>
        <taxon>Eukaryota</taxon>
        <taxon>Metazoa</taxon>
        <taxon>Ecdysozoa</taxon>
        <taxon>Arthropoda</taxon>
        <taxon>Hexapoda</taxon>
        <taxon>Insecta</taxon>
        <taxon>Pterygota</taxon>
        <taxon>Neoptera</taxon>
        <taxon>Endopterygota</taxon>
        <taxon>Diptera</taxon>
        <taxon>Brachycera</taxon>
        <taxon>Muscomorpha</taxon>
        <taxon>Muscoidea</taxon>
        <taxon>Muscidae</taxon>
        <taxon>Stomoxys</taxon>
    </lineage>
</organism>
<feature type="transmembrane region" description="Helical" evidence="18">
    <location>
        <begin position="49"/>
        <end position="71"/>
    </location>
</feature>
<evidence type="ECO:0000256" key="4">
    <source>
        <dbReference type="ARBA" id="ARBA00022475"/>
    </source>
</evidence>
<comment type="function">
    <text evidence="17">This is the non-catalytic component of the active enzyme, which catalyzes the hydrolysis of ATP coupled with the exchange of Na(+) and K(+) ions across the plasma membrane. The beta subunit regulates, through assembly of alpha/beta heterodimers, the number of sodium pumps transported to the plasma membrane.</text>
</comment>
<dbReference type="Proteomes" id="UP000095300">
    <property type="component" value="Unassembled WGS sequence"/>
</dbReference>